<name>A0A6N8HHT2_9FLAO</name>
<proteinExistence type="predicted"/>
<protein>
    <submittedName>
        <fullName evidence="1">Uncharacterized protein</fullName>
    </submittedName>
</protein>
<evidence type="ECO:0000313" key="2">
    <source>
        <dbReference type="Proteomes" id="UP000433945"/>
    </source>
</evidence>
<keyword evidence="2" id="KW-1185">Reference proteome</keyword>
<accession>A0A6N8HHT2</accession>
<dbReference type="AlphaFoldDB" id="A0A6N8HHT2"/>
<gene>
    <name evidence="1" type="ORF">GN157_16490</name>
</gene>
<dbReference type="RefSeq" id="WP_157484577.1">
    <property type="nucleotide sequence ID" value="NZ_WOWP01000062.1"/>
</dbReference>
<dbReference type="OrthoDB" id="1435645at2"/>
<reference evidence="1 2" key="1">
    <citation type="submission" date="2019-12" db="EMBL/GenBank/DDBJ databases">
        <authorList>
            <person name="Sun J.-Q."/>
        </authorList>
    </citation>
    <scope>NUCLEOTIDE SEQUENCE [LARGE SCALE GENOMIC DNA]</scope>
    <source>
        <strain evidence="1 2">JCM 17928</strain>
    </source>
</reference>
<dbReference type="EMBL" id="WOWP01000062">
    <property type="protein sequence ID" value="MUV05314.1"/>
    <property type="molecule type" value="Genomic_DNA"/>
</dbReference>
<organism evidence="1 2">
    <name type="scientific">Flavobacterium rakeshii</name>
    <dbReference type="NCBI Taxonomy" id="1038845"/>
    <lineage>
        <taxon>Bacteria</taxon>
        <taxon>Pseudomonadati</taxon>
        <taxon>Bacteroidota</taxon>
        <taxon>Flavobacteriia</taxon>
        <taxon>Flavobacteriales</taxon>
        <taxon>Flavobacteriaceae</taxon>
        <taxon>Flavobacterium</taxon>
    </lineage>
</organism>
<sequence>MPLSLGLRDEDNERINNQLKKLISLVFVPDGWSDNNADAQLEGIGLSLIKLKTITTEALNNHLAEAGTDWQNMELFADFLAKLSEKENYGELKQKAISLYSYIQSGSKVFSFDIANKISRLK</sequence>
<comment type="caution">
    <text evidence="1">The sequence shown here is derived from an EMBL/GenBank/DDBJ whole genome shotgun (WGS) entry which is preliminary data.</text>
</comment>
<dbReference type="Proteomes" id="UP000433945">
    <property type="component" value="Unassembled WGS sequence"/>
</dbReference>
<evidence type="ECO:0000313" key="1">
    <source>
        <dbReference type="EMBL" id="MUV05314.1"/>
    </source>
</evidence>